<dbReference type="Proteomes" id="UP000003973">
    <property type="component" value="Unassembled WGS sequence"/>
</dbReference>
<feature type="region of interest" description="Disordered" evidence="1">
    <location>
        <begin position="197"/>
        <end position="226"/>
    </location>
</feature>
<evidence type="ECO:0000313" key="2">
    <source>
        <dbReference type="EMBL" id="EEO27783.1"/>
    </source>
</evidence>
<name>C3X3J7_9BURK</name>
<keyword evidence="3" id="KW-1185">Reference proteome</keyword>
<dbReference type="EMBL" id="ACDP02000021">
    <property type="protein sequence ID" value="EEO27783.1"/>
    <property type="molecule type" value="Genomic_DNA"/>
</dbReference>
<dbReference type="HOGENOM" id="CLU_1223750_0_0_4"/>
<proteinExistence type="predicted"/>
<dbReference type="RefSeq" id="WP_005877011.1">
    <property type="nucleotide sequence ID" value="NZ_CABMNL010000001.1"/>
</dbReference>
<protein>
    <submittedName>
        <fullName evidence="2">Uncharacterized protein</fullName>
    </submittedName>
</protein>
<reference evidence="2" key="1">
    <citation type="submission" date="2011-10" db="EMBL/GenBank/DDBJ databases">
        <title>The Genome Sequence of Oxalobacter formigenes HOxBLS.</title>
        <authorList>
            <consortium name="The Broad Institute Genome Sequencing Platform"/>
            <person name="Earl A."/>
            <person name="Ward D."/>
            <person name="Feldgarden M."/>
            <person name="Gevers D."/>
            <person name="Allison M.J."/>
            <person name="Humphrey S."/>
            <person name="Young S.K."/>
            <person name="Zeng Q."/>
            <person name="Gargeya S."/>
            <person name="Fitzgerald M."/>
            <person name="Haas B."/>
            <person name="Abouelleil A."/>
            <person name="Alvarado L."/>
            <person name="Arachchi H.M."/>
            <person name="Berlin A."/>
            <person name="Brown A."/>
            <person name="Chapman S.B."/>
            <person name="Chen Z."/>
            <person name="Dunbar C."/>
            <person name="Freedman E."/>
            <person name="Gearin G."/>
            <person name="Goldberg J."/>
            <person name="Griggs A."/>
            <person name="Gujja S."/>
            <person name="Heiman D."/>
            <person name="Howarth C."/>
            <person name="Larson L."/>
            <person name="Lui A."/>
            <person name="MacDonald P.J.P."/>
            <person name="Montmayeur A."/>
            <person name="Murphy C."/>
            <person name="Neiman D."/>
            <person name="Pearson M."/>
            <person name="Priest M."/>
            <person name="Roberts A."/>
            <person name="Saif S."/>
            <person name="Shea T."/>
            <person name="Shenoy N."/>
            <person name="Sisk P."/>
            <person name="Stolte C."/>
            <person name="Sykes S."/>
            <person name="Wortman J."/>
            <person name="Nusbaum C."/>
            <person name="Birren B."/>
        </authorList>
    </citation>
    <scope>NUCLEOTIDE SEQUENCE [LARGE SCALE GENOMIC DNA]</scope>
    <source>
        <strain evidence="2">HOxBLS</strain>
    </source>
</reference>
<comment type="caution">
    <text evidence="2">The sequence shown here is derived from an EMBL/GenBank/DDBJ whole genome shotgun (WGS) entry which is preliminary data.</text>
</comment>
<organism evidence="2 3">
    <name type="scientific">Oxalobacter paraformigenes</name>
    <dbReference type="NCBI Taxonomy" id="556268"/>
    <lineage>
        <taxon>Bacteria</taxon>
        <taxon>Pseudomonadati</taxon>
        <taxon>Pseudomonadota</taxon>
        <taxon>Betaproteobacteria</taxon>
        <taxon>Burkholderiales</taxon>
        <taxon>Oxalobacteraceae</taxon>
        <taxon>Oxalobacter</taxon>
    </lineage>
</organism>
<dbReference type="AlphaFoldDB" id="C3X3J7"/>
<sequence>MWEAIAAMVASAALQQINNSVTSSRQNRIAQEAMKRQRDYQRQAEKIALDNANDYQQDTRADNQEKIADELTENYYKPVEAAQTVNALNATTQGNVSQDYQQAKSASDAFQQKTAHELARLLGRQNSAYRLRQNEAIKMAGNANEIARINNFARGRYDVDKYAIEAAGRPDPLLQLGSQILGMYGAASLREATKTGVTDTTGGVTKTAANGFSPGDVLASGRSLSA</sequence>
<feature type="compositionally biased region" description="Low complexity" evidence="1">
    <location>
        <begin position="197"/>
        <end position="209"/>
    </location>
</feature>
<evidence type="ECO:0000256" key="1">
    <source>
        <dbReference type="SAM" id="MobiDB-lite"/>
    </source>
</evidence>
<evidence type="ECO:0000313" key="3">
    <source>
        <dbReference type="Proteomes" id="UP000003973"/>
    </source>
</evidence>
<gene>
    <name evidence="2" type="ORF">OFAG_00936</name>
</gene>
<dbReference type="eggNOG" id="ENOG5034A59">
    <property type="taxonomic scope" value="Bacteria"/>
</dbReference>
<accession>C3X3J7</accession>